<sequence>MGYAVLSAWYLVVLFLLLGFPLQGNCKKHSALPSTLIAGTVYCDTCSEQRSNKLGHFISGASIQVECTDESKHIAFRKTAITNPKGLFKFSIPPEVHKNTQSIKNCTIDLLKTSHATTFCDAVASVSTTSALEFHLKSTRQDGIKVYSAGTVTFKPLKKPAICDEQIDQPAFFFFPPNPLQPPNIGGVPIPQNPLVPPPPSLLPPGFQPTPPSIFPPGLPFFQPPPPPSLPPFNIPLIPGLTPPSPSPPPPGFPLPPILPPGLPGVPPGLPGVPPGLPGVPPGLPGVPPGLPGVPPGLPGVPPGLPGVPPGLPGVPPGLPGFPYKKKDSP</sequence>
<dbReference type="AlphaFoldDB" id="A0A833VDN7"/>
<dbReference type="PANTHER" id="PTHR47273:SF4">
    <property type="entry name" value="EXPRESSED PROTEIN"/>
    <property type="match status" value="1"/>
</dbReference>
<evidence type="ECO:0000256" key="2">
    <source>
        <dbReference type="SAM" id="SignalP"/>
    </source>
</evidence>
<feature type="signal peptide" evidence="2">
    <location>
        <begin position="1"/>
        <end position="26"/>
    </location>
</feature>
<dbReference type="OrthoDB" id="1935547at2759"/>
<feature type="compositionally biased region" description="Pro residues" evidence="1">
    <location>
        <begin position="266"/>
        <end position="320"/>
    </location>
</feature>
<evidence type="ECO:0000313" key="3">
    <source>
        <dbReference type="EMBL" id="KAF3320008.1"/>
    </source>
</evidence>
<keyword evidence="2" id="KW-0732">Signal</keyword>
<feature type="region of interest" description="Disordered" evidence="1">
    <location>
        <begin position="266"/>
        <end position="330"/>
    </location>
</feature>
<dbReference type="PANTHER" id="PTHR47273">
    <property type="entry name" value="EXPRESSED PROTEIN"/>
    <property type="match status" value="1"/>
</dbReference>
<dbReference type="EMBL" id="SWLB01000178">
    <property type="protein sequence ID" value="KAF3320008.1"/>
    <property type="molecule type" value="Genomic_DNA"/>
</dbReference>
<protein>
    <submittedName>
        <fullName evidence="3">Proline-rich protein 4-like protein</fullName>
    </submittedName>
</protein>
<evidence type="ECO:0000313" key="4">
    <source>
        <dbReference type="Proteomes" id="UP000623129"/>
    </source>
</evidence>
<reference evidence="3" key="1">
    <citation type="submission" date="2020-01" db="EMBL/GenBank/DDBJ databases">
        <title>Genome sequence of Kobresia littledalei, the first chromosome-level genome in the family Cyperaceae.</title>
        <authorList>
            <person name="Qu G."/>
        </authorList>
    </citation>
    <scope>NUCLEOTIDE SEQUENCE</scope>
    <source>
        <strain evidence="3">C.B.Clarke</strain>
        <tissue evidence="3">Leaf</tissue>
    </source>
</reference>
<evidence type="ECO:0000256" key="1">
    <source>
        <dbReference type="SAM" id="MobiDB-lite"/>
    </source>
</evidence>
<feature type="chain" id="PRO_5032657830" evidence="2">
    <location>
        <begin position="27"/>
        <end position="330"/>
    </location>
</feature>
<dbReference type="Proteomes" id="UP000623129">
    <property type="component" value="Unassembled WGS sequence"/>
</dbReference>
<gene>
    <name evidence="3" type="ORF">FCM35_KLT22407</name>
</gene>
<organism evidence="3 4">
    <name type="scientific">Carex littledalei</name>
    <dbReference type="NCBI Taxonomy" id="544730"/>
    <lineage>
        <taxon>Eukaryota</taxon>
        <taxon>Viridiplantae</taxon>
        <taxon>Streptophyta</taxon>
        <taxon>Embryophyta</taxon>
        <taxon>Tracheophyta</taxon>
        <taxon>Spermatophyta</taxon>
        <taxon>Magnoliopsida</taxon>
        <taxon>Liliopsida</taxon>
        <taxon>Poales</taxon>
        <taxon>Cyperaceae</taxon>
        <taxon>Cyperoideae</taxon>
        <taxon>Cariceae</taxon>
        <taxon>Carex</taxon>
        <taxon>Carex subgen. Euthyceras</taxon>
    </lineage>
</organism>
<accession>A0A833VDN7</accession>
<keyword evidence="4" id="KW-1185">Reference proteome</keyword>
<dbReference type="Pfam" id="PF01190">
    <property type="entry name" value="Pollen_Ole_e_1"/>
    <property type="match status" value="1"/>
</dbReference>
<name>A0A833VDN7_9POAL</name>
<proteinExistence type="predicted"/>
<comment type="caution">
    <text evidence="3">The sequence shown here is derived from an EMBL/GenBank/DDBJ whole genome shotgun (WGS) entry which is preliminary data.</text>
</comment>